<keyword evidence="5" id="KW-1185">Reference proteome</keyword>
<dbReference type="SUPFAM" id="SSF57756">
    <property type="entry name" value="Retrovirus zinc finger-like domains"/>
    <property type="match status" value="1"/>
</dbReference>
<name>A0ABQ9HD94_9NEOP</name>
<evidence type="ECO:0000313" key="5">
    <source>
        <dbReference type="Proteomes" id="UP001159363"/>
    </source>
</evidence>
<accession>A0ABQ9HD94</accession>
<dbReference type="InterPro" id="IPR001878">
    <property type="entry name" value="Znf_CCHC"/>
</dbReference>
<dbReference type="Gene3D" id="4.10.60.10">
    <property type="entry name" value="Zinc finger, CCHC-type"/>
    <property type="match status" value="1"/>
</dbReference>
<dbReference type="PROSITE" id="PS50158">
    <property type="entry name" value="ZF_CCHC"/>
    <property type="match status" value="1"/>
</dbReference>
<feature type="domain" description="CCHC-type" evidence="3">
    <location>
        <begin position="69"/>
        <end position="85"/>
    </location>
</feature>
<organism evidence="4 5">
    <name type="scientific">Dryococelus australis</name>
    <dbReference type="NCBI Taxonomy" id="614101"/>
    <lineage>
        <taxon>Eukaryota</taxon>
        <taxon>Metazoa</taxon>
        <taxon>Ecdysozoa</taxon>
        <taxon>Arthropoda</taxon>
        <taxon>Hexapoda</taxon>
        <taxon>Insecta</taxon>
        <taxon>Pterygota</taxon>
        <taxon>Neoptera</taxon>
        <taxon>Polyneoptera</taxon>
        <taxon>Phasmatodea</taxon>
        <taxon>Verophasmatodea</taxon>
        <taxon>Anareolatae</taxon>
        <taxon>Phasmatidae</taxon>
        <taxon>Eurycanthinae</taxon>
        <taxon>Dryococelus</taxon>
    </lineage>
</organism>
<evidence type="ECO:0000256" key="1">
    <source>
        <dbReference type="PROSITE-ProRule" id="PRU00047"/>
    </source>
</evidence>
<keyword evidence="1" id="KW-0862">Zinc</keyword>
<sequence length="121" mass="14038">MKFKVSDKWIGTLLLAGLVDHYKPLENSGTKITADSIEVELLQEVKSEDWNTSEETPLYVKRQPFREVKCFICNKHKHIARNCPDRRDSLGASKKPTPQRDEQNWSNNKRAFLAADSHQFH</sequence>
<feature type="region of interest" description="Disordered" evidence="2">
    <location>
        <begin position="82"/>
        <end position="108"/>
    </location>
</feature>
<evidence type="ECO:0000313" key="4">
    <source>
        <dbReference type="EMBL" id="KAJ8882239.1"/>
    </source>
</evidence>
<proteinExistence type="predicted"/>
<evidence type="ECO:0000256" key="2">
    <source>
        <dbReference type="SAM" id="MobiDB-lite"/>
    </source>
</evidence>
<keyword evidence="1" id="KW-0863">Zinc-finger</keyword>
<keyword evidence="1" id="KW-0479">Metal-binding</keyword>
<evidence type="ECO:0000259" key="3">
    <source>
        <dbReference type="PROSITE" id="PS50158"/>
    </source>
</evidence>
<protein>
    <recommendedName>
        <fullName evidence="3">CCHC-type domain-containing protein</fullName>
    </recommendedName>
</protein>
<reference evidence="4 5" key="1">
    <citation type="submission" date="2023-02" db="EMBL/GenBank/DDBJ databases">
        <title>LHISI_Scaffold_Assembly.</title>
        <authorList>
            <person name="Stuart O.P."/>
            <person name="Cleave R."/>
            <person name="Magrath M.J.L."/>
            <person name="Mikheyev A.S."/>
        </authorList>
    </citation>
    <scope>NUCLEOTIDE SEQUENCE [LARGE SCALE GENOMIC DNA]</scope>
    <source>
        <strain evidence="4">Daus_M_001</strain>
        <tissue evidence="4">Leg muscle</tissue>
    </source>
</reference>
<dbReference type="EMBL" id="JARBHB010000006">
    <property type="protein sequence ID" value="KAJ8882239.1"/>
    <property type="molecule type" value="Genomic_DNA"/>
</dbReference>
<gene>
    <name evidence="4" type="ORF">PR048_018727</name>
</gene>
<dbReference type="InterPro" id="IPR036875">
    <property type="entry name" value="Znf_CCHC_sf"/>
</dbReference>
<dbReference type="Proteomes" id="UP001159363">
    <property type="component" value="Chromosome 5"/>
</dbReference>
<comment type="caution">
    <text evidence="4">The sequence shown here is derived from an EMBL/GenBank/DDBJ whole genome shotgun (WGS) entry which is preliminary data.</text>
</comment>